<name>F5RGN1_METUF</name>
<feature type="chain" id="PRO_5003327233" evidence="1">
    <location>
        <begin position="31"/>
        <end position="195"/>
    </location>
</feature>
<comment type="caution">
    <text evidence="3">The sequence shown here is derived from an EMBL/GenBank/DDBJ whole genome shotgun (WGS) entry which is preliminary data.</text>
</comment>
<dbReference type="STRING" id="1000565.METUNv1_03324"/>
<dbReference type="InterPro" id="IPR036761">
    <property type="entry name" value="TTHA0802/YceI-like_sf"/>
</dbReference>
<dbReference type="InterPro" id="IPR007372">
    <property type="entry name" value="Lipid/polyisoprenoid-bd_YceI"/>
</dbReference>
<organism evidence="3 4">
    <name type="scientific">Methyloversatilis universalis (strain ATCC BAA-1314 / DSM 25237 / JCM 13912 / CCUG 52030 / FAM5)</name>
    <dbReference type="NCBI Taxonomy" id="1000565"/>
    <lineage>
        <taxon>Bacteria</taxon>
        <taxon>Pseudomonadati</taxon>
        <taxon>Pseudomonadota</taxon>
        <taxon>Betaproteobacteria</taxon>
        <taxon>Nitrosomonadales</taxon>
        <taxon>Sterolibacteriaceae</taxon>
        <taxon>Methyloversatilis</taxon>
    </lineage>
</organism>
<feature type="signal peptide" evidence="1">
    <location>
        <begin position="1"/>
        <end position="30"/>
    </location>
</feature>
<keyword evidence="1" id="KW-0732">Signal</keyword>
<feature type="domain" description="Lipid/polyisoprenoid-binding YceI-like" evidence="2">
    <location>
        <begin position="33"/>
        <end position="193"/>
    </location>
</feature>
<dbReference type="PANTHER" id="PTHR34406:SF1">
    <property type="entry name" value="PROTEIN YCEI"/>
    <property type="match status" value="1"/>
</dbReference>
<keyword evidence="4" id="KW-1185">Reference proteome</keyword>
<dbReference type="Gene3D" id="2.40.128.110">
    <property type="entry name" value="Lipid/polyisoprenoid-binding, YceI-like"/>
    <property type="match status" value="1"/>
</dbReference>
<dbReference type="OrthoDB" id="1247465at2"/>
<protein>
    <submittedName>
        <fullName evidence="3">Isoprenoid metabolism/transport/storage</fullName>
    </submittedName>
</protein>
<accession>F5RGN1</accession>
<dbReference type="SUPFAM" id="SSF101874">
    <property type="entry name" value="YceI-like"/>
    <property type="match status" value="1"/>
</dbReference>
<reference evidence="3 4" key="1">
    <citation type="journal article" date="2011" name="J. Bacteriol.">
        <title>Genome sequence of Methyloversatilis universalis FAM5T, a methylotrophic representative of the order Rhodocyclales.</title>
        <authorList>
            <person name="Kittichotirat W."/>
            <person name="Good N.M."/>
            <person name="Hall R."/>
            <person name="Bringel F."/>
            <person name="Lajus A."/>
            <person name="Medigue C."/>
            <person name="Smalley N.E."/>
            <person name="Beck D."/>
            <person name="Bumgarner R."/>
            <person name="Vuilleumier S."/>
            <person name="Kalyuzhnaya M.G."/>
        </authorList>
    </citation>
    <scope>NUCLEOTIDE SEQUENCE [LARGE SCALE GENOMIC DNA]</scope>
    <source>
        <strain evidence="4">ATCC BAA-1314 / JCM 13912 / FAM5</strain>
    </source>
</reference>
<dbReference type="Proteomes" id="UP000005019">
    <property type="component" value="Unassembled WGS sequence"/>
</dbReference>
<proteinExistence type="predicted"/>
<evidence type="ECO:0000259" key="2">
    <source>
        <dbReference type="SMART" id="SM00867"/>
    </source>
</evidence>
<dbReference type="PANTHER" id="PTHR34406">
    <property type="entry name" value="PROTEIN YCEI"/>
    <property type="match status" value="1"/>
</dbReference>
<dbReference type="eggNOG" id="COG2353">
    <property type="taxonomic scope" value="Bacteria"/>
</dbReference>
<dbReference type="RefSeq" id="WP_008063664.1">
    <property type="nucleotide sequence ID" value="NZ_AFHG01000057.1"/>
</dbReference>
<dbReference type="EMBL" id="AFHG01000057">
    <property type="protein sequence ID" value="EGK70419.1"/>
    <property type="molecule type" value="Genomic_DNA"/>
</dbReference>
<dbReference type="SMART" id="SM00867">
    <property type="entry name" value="YceI"/>
    <property type="match status" value="1"/>
</dbReference>
<sequence length="195" mass="20649">MIFPHFATVARTLTASVVLAGLAFAQPAAAASYTRVLPEKSTLAFVSSQMGVSVDGSFKRFTATLDFDPAKPEAGKATLDIDLASIDAGGPEANDEVKGKNWFDVKQFPTARFVSSSVKPLGSNKYEVRGQMTIRGKSRDVVAPFTLKPDGAGAVLEGGFQLKRLDYGIGTGAWGDTSVVADEVQIKFRLTVAGK</sequence>
<evidence type="ECO:0000313" key="3">
    <source>
        <dbReference type="EMBL" id="EGK70419.1"/>
    </source>
</evidence>
<evidence type="ECO:0000256" key="1">
    <source>
        <dbReference type="SAM" id="SignalP"/>
    </source>
</evidence>
<dbReference type="AlphaFoldDB" id="F5RGN1"/>
<dbReference type="Pfam" id="PF04264">
    <property type="entry name" value="YceI"/>
    <property type="match status" value="1"/>
</dbReference>
<gene>
    <name evidence="3" type="ORF">METUNv1_03324</name>
</gene>
<evidence type="ECO:0000313" key="4">
    <source>
        <dbReference type="Proteomes" id="UP000005019"/>
    </source>
</evidence>